<protein>
    <submittedName>
        <fullName evidence="7">NADPH-dependent glutamate synthase beta chain and related oxidoreductase</fullName>
    </submittedName>
</protein>
<keyword evidence="8" id="KW-1185">Reference proteome</keyword>
<evidence type="ECO:0000259" key="6">
    <source>
        <dbReference type="Pfam" id="PF14691"/>
    </source>
</evidence>
<keyword evidence="3" id="KW-0314">Glutamate biosynthesis</keyword>
<dbReference type="HOGENOM" id="CLU_000422_3_1_4"/>
<dbReference type="Pfam" id="PF14691">
    <property type="entry name" value="Fer4_20"/>
    <property type="match status" value="1"/>
</dbReference>
<dbReference type="STRING" id="1458425.SRAA_0279"/>
<feature type="domain" description="Dihydroprymidine dehydrogenase" evidence="6">
    <location>
        <begin position="25"/>
        <end position="131"/>
    </location>
</feature>
<evidence type="ECO:0000256" key="1">
    <source>
        <dbReference type="ARBA" id="ARBA00022605"/>
    </source>
</evidence>
<dbReference type="KEGG" id="cbaa:SRAA_0279"/>
<dbReference type="PANTHER" id="PTHR43100">
    <property type="entry name" value="GLUTAMATE SYNTHASE [NADPH] SMALL CHAIN"/>
    <property type="match status" value="1"/>
</dbReference>
<dbReference type="Gene3D" id="3.40.50.720">
    <property type="entry name" value="NAD(P)-binding Rossmann-like Domain"/>
    <property type="match status" value="1"/>
</dbReference>
<dbReference type="GO" id="GO:0051536">
    <property type="term" value="F:iron-sulfur cluster binding"/>
    <property type="evidence" value="ECO:0007669"/>
    <property type="project" value="InterPro"/>
</dbReference>
<accession>A0A060NKW5</accession>
<dbReference type="GO" id="GO:0016639">
    <property type="term" value="F:oxidoreductase activity, acting on the CH-NH2 group of donors, NAD or NADP as acceptor"/>
    <property type="evidence" value="ECO:0007669"/>
    <property type="project" value="InterPro"/>
</dbReference>
<organism evidence="7 8">
    <name type="scientific">Serpentinimonas raichei</name>
    <dbReference type="NCBI Taxonomy" id="1458425"/>
    <lineage>
        <taxon>Bacteria</taxon>
        <taxon>Pseudomonadati</taxon>
        <taxon>Pseudomonadota</taxon>
        <taxon>Betaproteobacteria</taxon>
        <taxon>Burkholderiales</taxon>
        <taxon>Comamonadaceae</taxon>
        <taxon>Serpentinimonas</taxon>
    </lineage>
</organism>
<dbReference type="PRINTS" id="PR00419">
    <property type="entry name" value="ADXRDTASE"/>
</dbReference>
<dbReference type="InterPro" id="IPR051394">
    <property type="entry name" value="Glutamate_Synthase"/>
</dbReference>
<dbReference type="RefSeq" id="WP_045530547.1">
    <property type="nucleotide sequence ID" value="NZ_AP014568.1"/>
</dbReference>
<dbReference type="GO" id="GO:0006537">
    <property type="term" value="P:glutamate biosynthetic process"/>
    <property type="evidence" value="ECO:0007669"/>
    <property type="project" value="UniProtKB-KW"/>
</dbReference>
<reference evidence="7 8" key="1">
    <citation type="journal article" date="2014" name="Nat. Commun.">
        <title>Physiological and genomic features of highly alkaliphilic hydrogen-utilizing Betaproteobacteria from a continental serpentinizing site.</title>
        <authorList>
            <person name="Suzuki S."/>
            <person name="Kuenen J.G."/>
            <person name="Schipper K."/>
            <person name="van der Velde S."/>
            <person name="Ishii S."/>
            <person name="Wu A."/>
            <person name="Sorokin D.Y."/>
            <person name="Tenney A."/>
            <person name="Meng X.Y."/>
            <person name="Morrill P.L."/>
            <person name="Kamagata Y."/>
            <person name="Muyzer G."/>
            <person name="Nealson K.H."/>
        </authorList>
    </citation>
    <scope>NUCLEOTIDE SEQUENCE [LARGE SCALE GENOMIC DNA]</scope>
    <source>
        <strain evidence="7 8">A1</strain>
    </source>
</reference>
<dbReference type="AlphaFoldDB" id="A0A060NKW5"/>
<dbReference type="Gene3D" id="3.50.50.60">
    <property type="entry name" value="FAD/NAD(P)-binding domain"/>
    <property type="match status" value="1"/>
</dbReference>
<dbReference type="SUPFAM" id="SSF46548">
    <property type="entry name" value="alpha-helical ferredoxin"/>
    <property type="match status" value="1"/>
</dbReference>
<dbReference type="Proteomes" id="UP000067461">
    <property type="component" value="Chromosome"/>
</dbReference>
<proteinExistence type="predicted"/>
<evidence type="ECO:0000256" key="4">
    <source>
        <dbReference type="ARBA" id="ARBA00029440"/>
    </source>
</evidence>
<dbReference type="InterPro" id="IPR036188">
    <property type="entry name" value="FAD/NAD-bd_sf"/>
</dbReference>
<dbReference type="SUPFAM" id="SSF51971">
    <property type="entry name" value="Nucleotide-binding domain"/>
    <property type="match status" value="2"/>
</dbReference>
<dbReference type="PANTHER" id="PTHR43100:SF1">
    <property type="entry name" value="GLUTAMATE SYNTHASE [NADPH] SMALL CHAIN"/>
    <property type="match status" value="1"/>
</dbReference>
<evidence type="ECO:0000259" key="5">
    <source>
        <dbReference type="Pfam" id="PF07992"/>
    </source>
</evidence>
<dbReference type="EMBL" id="AP014568">
    <property type="protein sequence ID" value="BAO80133.1"/>
    <property type="molecule type" value="Genomic_DNA"/>
</dbReference>
<dbReference type="InterPro" id="IPR023753">
    <property type="entry name" value="FAD/NAD-binding_dom"/>
</dbReference>
<dbReference type="InterPro" id="IPR028261">
    <property type="entry name" value="DPD_II"/>
</dbReference>
<evidence type="ECO:0000313" key="7">
    <source>
        <dbReference type="EMBL" id="BAO80133.1"/>
    </source>
</evidence>
<evidence type="ECO:0000256" key="2">
    <source>
        <dbReference type="ARBA" id="ARBA00023002"/>
    </source>
</evidence>
<dbReference type="InterPro" id="IPR006005">
    <property type="entry name" value="Glut_synth_ssu1"/>
</dbReference>
<dbReference type="OrthoDB" id="9803192at2"/>
<gene>
    <name evidence="7" type="primary">gltD</name>
    <name evidence="7" type="ORF">SRAA_0279</name>
</gene>
<feature type="domain" description="FAD/NAD(P)-binding" evidence="5">
    <location>
        <begin position="145"/>
        <end position="472"/>
    </location>
</feature>
<dbReference type="Gene3D" id="1.10.1060.10">
    <property type="entry name" value="Alpha-helical ferredoxin"/>
    <property type="match status" value="1"/>
</dbReference>
<dbReference type="Pfam" id="PF07992">
    <property type="entry name" value="Pyr_redox_2"/>
    <property type="match status" value="1"/>
</dbReference>
<comment type="pathway">
    <text evidence="4">Amino-acid biosynthesis.</text>
</comment>
<keyword evidence="2" id="KW-0560">Oxidoreductase</keyword>
<name>A0A060NKW5_9BURK</name>
<evidence type="ECO:0000313" key="8">
    <source>
        <dbReference type="Proteomes" id="UP000067461"/>
    </source>
</evidence>
<dbReference type="NCBIfam" id="TIGR01317">
    <property type="entry name" value="GOGAT_sm_gam"/>
    <property type="match status" value="1"/>
</dbReference>
<sequence length="491" mass="53115">MGKITGFMEFERLEEGYKPVPERLTHYKEFVIGLDAAQARQQGARCMDCGTPFCNNGCPVNNVIPDFNDLVYRNDWKNASLVLHSTNNFPEFTGRICPAPCESACTLYVNGDAVGIKAIEHAIIDRAWEQGWVQPQPAARSSGKSVAIVGSGPAGLAAAQQLARAGHAVTVFEKNERVGGLLRYGIPDFKLEKSHIERRVAQLQAEGVRFETGVLVGALPTEGPGAKVQNEAKRNIAAAQLQAEFDAVLLCGGSEQSRDLPVPGRELDGVHFAMEFLPQQNKVNAGDKLKKQIRAEGKHVIVIGGGDTGSDCVGTSRRHGAASVTQFEVLPMPPEQEDRSLSWPYWPIKLRTSSSHQEGCERAFAISTKAFTGSKGKLTGLTTVQVELQGGKLVEIPGTEQQHQADLVLLAMGFTHPLATVLQAFGVEQDARGNARAHTEANGGYATNVAKVFAAGDMRRGQSLVVWAIREGRQAARAVDEYLMGHSELPR</sequence>
<evidence type="ECO:0000256" key="3">
    <source>
        <dbReference type="ARBA" id="ARBA00023164"/>
    </source>
</evidence>
<keyword evidence="1" id="KW-0028">Amino-acid biosynthesis</keyword>
<dbReference type="InterPro" id="IPR009051">
    <property type="entry name" value="Helical_ferredxn"/>
</dbReference>